<accession>A0A2V3VBX2</accession>
<keyword evidence="2" id="KW-1185">Reference proteome</keyword>
<name>A0A2V3VBX2_9SPHN</name>
<proteinExistence type="predicted"/>
<dbReference type="AlphaFoldDB" id="A0A2V3VBX2"/>
<dbReference type="RefSeq" id="WP_146215295.1">
    <property type="nucleotide sequence ID" value="NZ_QJJM01000004.1"/>
</dbReference>
<protein>
    <submittedName>
        <fullName evidence="1">Uncharacterized protein</fullName>
    </submittedName>
</protein>
<evidence type="ECO:0000313" key="2">
    <source>
        <dbReference type="Proteomes" id="UP000248014"/>
    </source>
</evidence>
<reference evidence="1 2" key="1">
    <citation type="submission" date="2018-05" db="EMBL/GenBank/DDBJ databases">
        <title>Genomic Encyclopedia of Type Strains, Phase IV (KMG-IV): sequencing the most valuable type-strain genomes for metagenomic binning, comparative biology and taxonomic classification.</title>
        <authorList>
            <person name="Goeker M."/>
        </authorList>
    </citation>
    <scope>NUCLEOTIDE SEQUENCE [LARGE SCALE GENOMIC DNA]</scope>
    <source>
        <strain evidence="1 2">DSM 3183</strain>
    </source>
</reference>
<evidence type="ECO:0000313" key="1">
    <source>
        <dbReference type="EMBL" id="PXW77655.1"/>
    </source>
</evidence>
<gene>
    <name evidence="1" type="ORF">C7451_104150</name>
</gene>
<dbReference type="EMBL" id="QJJM01000004">
    <property type="protein sequence ID" value="PXW77655.1"/>
    <property type="molecule type" value="Genomic_DNA"/>
</dbReference>
<dbReference type="Proteomes" id="UP000248014">
    <property type="component" value="Unassembled WGS sequence"/>
</dbReference>
<sequence>MRELLVQEIEQVSGGNYQGFAMPDGSSFSWTGPNGIEYHNVTFVGTHFFEMDGFREYFSDYFHVSSYPLPTIEGFLSANSWLFPNLTRTTRPW</sequence>
<organism evidence="1 2">
    <name type="scientific">Blastomonas natatoria</name>
    <dbReference type="NCBI Taxonomy" id="34015"/>
    <lineage>
        <taxon>Bacteria</taxon>
        <taxon>Pseudomonadati</taxon>
        <taxon>Pseudomonadota</taxon>
        <taxon>Alphaproteobacteria</taxon>
        <taxon>Sphingomonadales</taxon>
        <taxon>Sphingomonadaceae</taxon>
        <taxon>Blastomonas</taxon>
    </lineage>
</organism>
<comment type="caution">
    <text evidence="1">The sequence shown here is derived from an EMBL/GenBank/DDBJ whole genome shotgun (WGS) entry which is preliminary data.</text>
</comment>